<keyword evidence="3 5" id="KW-0548">Nucleotidyltransferase</keyword>
<dbReference type="Gene3D" id="3.90.940.10">
    <property type="match status" value="1"/>
</dbReference>
<reference evidence="5" key="2">
    <citation type="journal article" date="2022" name="Nat. Microbiol.">
        <title>A closed Candidatus Odinarchaeum chromosome exposes Asgard archaeal viruses.</title>
        <authorList>
            <person name="Tamarit D."/>
            <person name="Caceres E.F."/>
            <person name="Krupovic M."/>
            <person name="Nijland R."/>
            <person name="Eme L."/>
            <person name="Robinson N.P."/>
            <person name="Ettema T.J.G."/>
        </authorList>
    </citation>
    <scope>NUCLEOTIDE SEQUENCE</scope>
    <source>
        <strain evidence="5">LCB_4</strain>
    </source>
</reference>
<keyword evidence="3" id="KW-0963">Cytoplasm</keyword>
<dbReference type="GO" id="GO:0005737">
    <property type="term" value="C:cytoplasm"/>
    <property type="evidence" value="ECO:0007669"/>
    <property type="project" value="UniProtKB-SubCell"/>
</dbReference>
<dbReference type="KEGG" id="oyw:OdinLCB4_000300"/>
<sequence>MKNINNMSEDSSPTKKRAAKKPVVKKLGETEFIIKIGPPVLTRYERSRIIGARALQISMGAPILVDSQGKMDPIQIAEEELKNLILPIMVTRTLPSGESQSIPIKVLMSGS</sequence>
<dbReference type="NCBIfam" id="NF002208">
    <property type="entry name" value="PRK01099.1-3"/>
    <property type="match status" value="1"/>
</dbReference>
<dbReference type="Proteomes" id="UP000186851">
    <property type="component" value="Chromosome"/>
</dbReference>
<dbReference type="GO" id="GO:0042797">
    <property type="term" value="P:tRNA transcription by RNA polymerase III"/>
    <property type="evidence" value="ECO:0007669"/>
    <property type="project" value="TreeGrafter"/>
</dbReference>
<accession>A0AAF0D2C7</accession>
<dbReference type="InterPro" id="IPR006111">
    <property type="entry name" value="Rpo6/Rpb6"/>
</dbReference>
<keyword evidence="2 3" id="KW-0804">Transcription</keyword>
<dbReference type="InterPro" id="IPR036161">
    <property type="entry name" value="RPB6/omega-like_sf"/>
</dbReference>
<comment type="catalytic activity">
    <reaction evidence="3">
        <text>RNA(n) + a ribonucleoside 5'-triphosphate = RNA(n+1) + diphosphate</text>
        <dbReference type="Rhea" id="RHEA:21248"/>
        <dbReference type="Rhea" id="RHEA-COMP:14527"/>
        <dbReference type="Rhea" id="RHEA-COMP:17342"/>
        <dbReference type="ChEBI" id="CHEBI:33019"/>
        <dbReference type="ChEBI" id="CHEBI:61557"/>
        <dbReference type="ChEBI" id="CHEBI:140395"/>
        <dbReference type="EC" id="2.7.7.6"/>
    </reaction>
</comment>
<evidence type="ECO:0000256" key="2">
    <source>
        <dbReference type="ARBA" id="ARBA00023163"/>
    </source>
</evidence>
<keyword evidence="3 5" id="KW-0808">Transferase</keyword>
<gene>
    <name evidence="3" type="primary">rpo6</name>
    <name evidence="3" type="synonym">rpoK</name>
    <name evidence="5" type="ORF">OdinLCB4_000300</name>
</gene>
<organism evidence="5 6">
    <name type="scientific">Odinarchaeota yellowstonii (strain LCB_4)</name>
    <dbReference type="NCBI Taxonomy" id="1841599"/>
    <lineage>
        <taxon>Archaea</taxon>
        <taxon>Promethearchaeati</taxon>
        <taxon>Candidatus Odinarchaeota</taxon>
        <taxon>Candidatus Odinarchaeia</taxon>
        <taxon>Candidatus Odinarchaeales</taxon>
        <taxon>Candidatus Odinarchaeaceae</taxon>
        <taxon>Candidatus Odinarchaeum</taxon>
    </lineage>
</organism>
<dbReference type="PANTHER" id="PTHR47227">
    <property type="entry name" value="DNA-DIRECTED RNA POLYMERASE SUBUNIT K"/>
    <property type="match status" value="1"/>
</dbReference>
<dbReference type="SUPFAM" id="SSF63562">
    <property type="entry name" value="RPB6/omega subunit-like"/>
    <property type="match status" value="1"/>
</dbReference>
<dbReference type="PANTHER" id="PTHR47227:SF5">
    <property type="entry name" value="DNA-DIRECTED RNA POLYMERASES I, II, AND III SUBUNIT RPABC2"/>
    <property type="match status" value="1"/>
</dbReference>
<feature type="region of interest" description="Disordered" evidence="4">
    <location>
        <begin position="1"/>
        <end position="22"/>
    </location>
</feature>
<evidence type="ECO:0000313" key="6">
    <source>
        <dbReference type="Proteomes" id="UP000186851"/>
    </source>
</evidence>
<dbReference type="AlphaFoldDB" id="A0AAF0D2C7"/>
<evidence type="ECO:0000256" key="1">
    <source>
        <dbReference type="ARBA" id="ARBA00022478"/>
    </source>
</evidence>
<keyword evidence="1 3" id="KW-0240">DNA-directed RNA polymerase</keyword>
<dbReference type="GO" id="GO:0003677">
    <property type="term" value="F:DNA binding"/>
    <property type="evidence" value="ECO:0007669"/>
    <property type="project" value="UniProtKB-UniRule"/>
</dbReference>
<comment type="similarity">
    <text evidence="3">Belongs to the archaeal Rpo6/eukaryotic RPB6 RNA polymerase subunit family.</text>
</comment>
<dbReference type="SMART" id="SM01409">
    <property type="entry name" value="RNA_pol_Rpb6"/>
    <property type="match status" value="1"/>
</dbReference>
<dbReference type="PIRSF" id="PIRSF000778">
    <property type="entry name" value="RpoK/RPB6"/>
    <property type="match status" value="1"/>
</dbReference>
<dbReference type="EMBL" id="CP091871">
    <property type="protein sequence ID" value="WEU40410.1"/>
    <property type="molecule type" value="Genomic_DNA"/>
</dbReference>
<evidence type="ECO:0000313" key="5">
    <source>
        <dbReference type="EMBL" id="WEU40410.1"/>
    </source>
</evidence>
<name>A0AAF0D2C7_ODILC</name>
<dbReference type="NCBIfam" id="NF002207">
    <property type="entry name" value="PRK01099.1-2"/>
    <property type="match status" value="1"/>
</dbReference>
<dbReference type="GO" id="GO:0006366">
    <property type="term" value="P:transcription by RNA polymerase II"/>
    <property type="evidence" value="ECO:0007669"/>
    <property type="project" value="TreeGrafter"/>
</dbReference>
<comment type="function">
    <text evidence="3">DNA-dependent RNA polymerase (RNAP) catalyzes the transcription of DNA into RNA using the four ribonucleoside triphosphates as substrates.</text>
</comment>
<feature type="compositionally biased region" description="Polar residues" evidence="4">
    <location>
        <begin position="1"/>
        <end position="11"/>
    </location>
</feature>
<dbReference type="InterPro" id="IPR006110">
    <property type="entry name" value="Pol_omega/Rpo6/RPB6"/>
</dbReference>
<comment type="subcellular location">
    <subcellularLocation>
        <location evidence="3">Cytoplasm</location>
    </subcellularLocation>
</comment>
<dbReference type="Pfam" id="PF01192">
    <property type="entry name" value="RNA_pol_Rpb6"/>
    <property type="match status" value="1"/>
</dbReference>
<proteinExistence type="inferred from homology"/>
<evidence type="ECO:0000256" key="4">
    <source>
        <dbReference type="SAM" id="MobiDB-lite"/>
    </source>
</evidence>
<dbReference type="GO" id="GO:0000428">
    <property type="term" value="C:DNA-directed RNA polymerase complex"/>
    <property type="evidence" value="ECO:0007669"/>
    <property type="project" value="UniProtKB-KW"/>
</dbReference>
<dbReference type="GO" id="GO:0003899">
    <property type="term" value="F:DNA-directed RNA polymerase activity"/>
    <property type="evidence" value="ECO:0007669"/>
    <property type="project" value="UniProtKB-UniRule"/>
</dbReference>
<dbReference type="HAMAP" id="MF_00192">
    <property type="entry name" value="RNApol_arch_Rpo6"/>
    <property type="match status" value="1"/>
</dbReference>
<dbReference type="EC" id="2.7.7.6" evidence="3"/>
<protein>
    <recommendedName>
        <fullName evidence="3">DNA-directed RNA polymerase subunit Rpo6</fullName>
        <ecNumber evidence="3">2.7.7.6</ecNumber>
    </recommendedName>
    <alternativeName>
        <fullName evidence="3">DNA-directed RNA polymerase subunit K</fullName>
    </alternativeName>
</protein>
<dbReference type="GO" id="GO:0006360">
    <property type="term" value="P:transcription by RNA polymerase I"/>
    <property type="evidence" value="ECO:0007669"/>
    <property type="project" value="TreeGrafter"/>
</dbReference>
<evidence type="ECO:0000256" key="3">
    <source>
        <dbReference type="HAMAP-Rule" id="MF_00192"/>
    </source>
</evidence>
<comment type="subunit">
    <text evidence="3">Part of the RNA polymerase complex.</text>
</comment>
<reference evidence="5" key="1">
    <citation type="journal article" date="2017" name="Nature">
        <title>Asgard archaea illuminate the origin of eukaryotic cellular complexity.</title>
        <authorList>
            <person name="Zaremba-Niedzwiedzka K."/>
            <person name="Caceres E.F."/>
            <person name="Saw J.H."/>
            <person name="Backstrom D."/>
            <person name="Juzokaite L."/>
            <person name="Vancaester E."/>
            <person name="Seitz K.W."/>
            <person name="Anantharaman K."/>
            <person name="Starnawski P."/>
            <person name="Kjeldsen K.U."/>
            <person name="Scott M.B."/>
            <person name="Nunoura T."/>
            <person name="Banfield J.F."/>
            <person name="Schramm A."/>
            <person name="Baker B.J."/>
            <person name="Spang A."/>
            <person name="Ettema T.J.G."/>
        </authorList>
    </citation>
    <scope>NUCLEOTIDE SEQUENCE</scope>
    <source>
        <strain evidence="5">LCB_4</strain>
    </source>
</reference>